<dbReference type="InterPro" id="IPR027417">
    <property type="entry name" value="P-loop_NTPase"/>
</dbReference>
<dbReference type="RefSeq" id="WP_311675737.1">
    <property type="nucleotide sequence ID" value="NZ_JAVREQ010000031.1"/>
</dbReference>
<dbReference type="SUPFAM" id="SSF52540">
    <property type="entry name" value="P-loop containing nucleoside triphosphate hydrolases"/>
    <property type="match status" value="1"/>
</dbReference>
<dbReference type="Gene3D" id="3.40.50.300">
    <property type="entry name" value="P-loop containing nucleotide triphosphate hydrolases"/>
    <property type="match status" value="1"/>
</dbReference>
<feature type="region of interest" description="Disordered" evidence="2">
    <location>
        <begin position="313"/>
        <end position="355"/>
    </location>
</feature>
<name>A0ABU2P2I8_9ACTN</name>
<evidence type="ECO:0000256" key="1">
    <source>
        <dbReference type="SAM" id="Coils"/>
    </source>
</evidence>
<reference evidence="4" key="1">
    <citation type="submission" date="2023-07" db="EMBL/GenBank/DDBJ databases">
        <title>30 novel species of actinomycetes from the DSMZ collection.</title>
        <authorList>
            <person name="Nouioui I."/>
        </authorList>
    </citation>
    <scope>NUCLEOTIDE SEQUENCE [LARGE SCALE GENOMIC DNA]</scope>
    <source>
        <strain evidence="4">DSM 42041</strain>
    </source>
</reference>
<feature type="region of interest" description="Disordered" evidence="2">
    <location>
        <begin position="1"/>
        <end position="23"/>
    </location>
</feature>
<feature type="coiled-coil region" evidence="1">
    <location>
        <begin position="1231"/>
        <end position="1258"/>
    </location>
</feature>
<organism evidence="3 4">
    <name type="scientific">Streptomyces hazeniae</name>
    <dbReference type="NCBI Taxonomy" id="3075538"/>
    <lineage>
        <taxon>Bacteria</taxon>
        <taxon>Bacillati</taxon>
        <taxon>Actinomycetota</taxon>
        <taxon>Actinomycetes</taxon>
        <taxon>Kitasatosporales</taxon>
        <taxon>Streptomycetaceae</taxon>
        <taxon>Streptomyces</taxon>
    </lineage>
</organism>
<keyword evidence="1" id="KW-0175">Coiled coil</keyword>
<sequence length="1674" mass="181571">MSIIDHPAPHPATTMALGQPGAEGRWQPTRAGIVNSWAWASEDLLFADGWLTLAGPNGSGKSLTASMLVTVLLDADTSQTALSVSGKAAGTLTSRHTDFNDREDRTGAWWLEYGLRDADTGEVTYLTTGLWLRATGGHLHRAFFLTPGRIGSDLLLQRDREPTRIDDLAGQLAAGGGELFTASPSLRTKALAHLPVVSDERDYRHTIRTRLFAPLDEVQFDALIAVLRSLRSLRTAEAISPTRMRQVLTDALPALDTESLTLIAEAMERIAELETQLQRTREEAKLLQSTDRAYRRYLTTVAQTQAAALTAANTEFDDQTRRTRETTAQVKEAQAAEAAADQEHTATLTRTSQLEGRLEAADSELRGHAGADLPHREIRATELATAADEAALRAEQATTDAAAATEQADSSAILAHTSQNHLRDLADELRTTATTLGAEAAIERLLTATGQLASADTATTIDIDIAPLGATPGAWAEARTSQIRAVDDALRRHQLAQEAEYTAAEELRSTEDEEDTHRRLAAEATAHRQHTEDDLASRLADWSATARQLEPAPVELATGANDEHRVDLGRLTAWLASAAAAARARIDLPRHQQTVATDAALATEAAATATRAHTAHQAAQATAARAMAAHRDVQETARAEAEQAERQRDHTHATYQKAEAAAHADLAEAWQRWTDCVAASARTARNWLQNVHHWRADLVHLSPDAIHVPDTPAVNNPAEDTETWLAALRPAAIELMAQRAHAAAVPLLHHHAEAAEHQANLAAADVDAIEAELVASRQAAATPPAPSWRTRQAGDGTPLWALVDFASHLTDTEASRIEGALLVAGILDALVTPDGRAVAGDLTLTPTRHRAARTTLADVLHVEPDPAIDPDRVRQLLHAIPLDTPGSDLATGQLTSGVLTAAAPDGYRAAYIGRTARERARLERVAALEGDLAAAEQRLAAAGEEVRRRRQDIQAAADERDAFPNAGALLAARDDMVRLRREAATVQGQTDGRIAAAEHRRQQALAEIQTAAVARAARLAAAEQDLRHAEQAATEAGTQAEQAGQILTERQQAAQRSEAAREAASDAQQLADAEQAAFPLAALAAAQAAQGAEDDAGDALTRARSIVLAAAERHRTAGEMVKNALRTLNQRATLPDGSLLPTEPAALDRHARATEQLASQTEAWKHAALRATDLLHRALHDADAAKEWTLRCERARQEADTARLAAHREAAAVAEIRSLHGAEYERLRHHRTQTAETLQAARAQAEKLLKQRNDAAVQAATAQATLEGIAPHRQAAESRRDACLRQLGRLAEENLLTVPDDLPTDASGRPAHLTAGLAWARHLLSDRPASADRLTTLTQTRDRALAALETSARTVNTALARFDRQVTLVSIEDTDWRRAIVADPGAARGEDLHAAVEALNATAGQLEDDLRADIKQTLKTSLFTRLRSDVRLRREAAQELVRKIRSTLSGVRTGVAGVGVQVAWTVREDEDAQRMVDLISQPPSDAVFEQMYAVLRQRMDEKAGEPWAERVAHTFDYRAWHDWEISLTHASFGDGSAEKFRKVTARSNPLEALSTGERRLATMLPLLAAAWSMYSGDSFKGPRLLSVDEIDAAFDEPNLRQVLALLRSWDFDVLATAPFMTPMIKQEARKVMVHQVVTAGRHRVTVPWLWQGHGEPQPLTLDLHLDHTHREEHT</sequence>
<feature type="coiled-coil region" evidence="1">
    <location>
        <begin position="263"/>
        <end position="290"/>
    </location>
</feature>
<evidence type="ECO:0000313" key="3">
    <source>
        <dbReference type="EMBL" id="MDT0382128.1"/>
    </source>
</evidence>
<feature type="region of interest" description="Disordered" evidence="2">
    <location>
        <begin position="1049"/>
        <end position="1070"/>
    </location>
</feature>
<dbReference type="EMBL" id="JAVREQ010000031">
    <property type="protein sequence ID" value="MDT0382128.1"/>
    <property type="molecule type" value="Genomic_DNA"/>
</dbReference>
<dbReference type="Pfam" id="PF13558">
    <property type="entry name" value="SbcC_Walker_B"/>
    <property type="match status" value="1"/>
</dbReference>
<proteinExistence type="predicted"/>
<gene>
    <name evidence="3" type="ORF">RM572_25535</name>
</gene>
<protein>
    <submittedName>
        <fullName evidence="3">SbcC/MukB-like Walker B domain-containing protein</fullName>
    </submittedName>
</protein>
<feature type="coiled-coil region" evidence="1">
    <location>
        <begin position="925"/>
        <end position="952"/>
    </location>
</feature>
<evidence type="ECO:0000313" key="4">
    <source>
        <dbReference type="Proteomes" id="UP001183414"/>
    </source>
</evidence>
<feature type="compositionally biased region" description="Basic and acidic residues" evidence="2">
    <location>
        <begin position="636"/>
        <end position="652"/>
    </location>
</feature>
<comment type="caution">
    <text evidence="3">The sequence shown here is derived from an EMBL/GenBank/DDBJ whole genome shotgun (WGS) entry which is preliminary data.</text>
</comment>
<feature type="region of interest" description="Disordered" evidence="2">
    <location>
        <begin position="636"/>
        <end position="659"/>
    </location>
</feature>
<dbReference type="Proteomes" id="UP001183414">
    <property type="component" value="Unassembled WGS sequence"/>
</dbReference>
<keyword evidence="4" id="KW-1185">Reference proteome</keyword>
<feature type="compositionally biased region" description="Low complexity" evidence="2">
    <location>
        <begin position="326"/>
        <end position="339"/>
    </location>
</feature>
<evidence type="ECO:0000256" key="2">
    <source>
        <dbReference type="SAM" id="MobiDB-lite"/>
    </source>
</evidence>
<accession>A0ABU2P2I8</accession>